<dbReference type="Proteomes" id="UP000281098">
    <property type="component" value="Unassembled WGS sequence"/>
</dbReference>
<name>A0ABX9YCP3_9BURK</name>
<accession>A0ABX9YCP3</accession>
<comment type="caution">
    <text evidence="1">The sequence shown here is derived from an EMBL/GenBank/DDBJ whole genome shotgun (WGS) entry which is preliminary data.</text>
</comment>
<organism evidence="1 2">
    <name type="scientific">Burkholderia stagnalis</name>
    <dbReference type="NCBI Taxonomy" id="1503054"/>
    <lineage>
        <taxon>Bacteria</taxon>
        <taxon>Pseudomonadati</taxon>
        <taxon>Pseudomonadota</taxon>
        <taxon>Betaproteobacteria</taxon>
        <taxon>Burkholderiales</taxon>
        <taxon>Burkholderiaceae</taxon>
        <taxon>Burkholderia</taxon>
        <taxon>Burkholderia cepacia complex</taxon>
    </lineage>
</organism>
<reference evidence="1 2" key="1">
    <citation type="submission" date="2018-08" db="EMBL/GenBank/DDBJ databases">
        <title>Comparative analysis of Burkholderia isolates from Puerto Rico.</title>
        <authorList>
            <person name="Hall C."/>
            <person name="Sahl J."/>
            <person name="Wagner D."/>
        </authorList>
    </citation>
    <scope>NUCLEOTIDE SEQUENCE [LARGE SCALE GENOMIC DNA]</scope>
    <source>
        <strain evidence="1 2">Bp8966</strain>
    </source>
</reference>
<protein>
    <submittedName>
        <fullName evidence="1">Uncharacterized protein</fullName>
    </submittedName>
</protein>
<proteinExistence type="predicted"/>
<evidence type="ECO:0000313" key="1">
    <source>
        <dbReference type="EMBL" id="RQY78982.1"/>
    </source>
</evidence>
<sequence length="91" mass="10026">MERVMELMSDAMTQDGEELIPHAGPEVVVRNTYRLEVWDEDPDGGPLFTLPVETPVALLPSVIAIFRKAHADGVAAGQRMKAAEIRRALDL</sequence>
<gene>
    <name evidence="1" type="ORF">DF017_35490</name>
</gene>
<dbReference type="EMBL" id="QTPM01000093">
    <property type="protein sequence ID" value="RQY78982.1"/>
    <property type="molecule type" value="Genomic_DNA"/>
</dbReference>
<evidence type="ECO:0000313" key="2">
    <source>
        <dbReference type="Proteomes" id="UP000281098"/>
    </source>
</evidence>
<keyword evidence="2" id="KW-1185">Reference proteome</keyword>